<protein>
    <submittedName>
        <fullName evidence="2">Uncharacterized protein</fullName>
    </submittedName>
</protein>
<dbReference type="EMBL" id="CCYA01000272">
    <property type="protein sequence ID" value="CEH15880.1"/>
    <property type="molecule type" value="Genomic_DNA"/>
</dbReference>
<feature type="compositionally biased region" description="Basic and acidic residues" evidence="1">
    <location>
        <begin position="616"/>
        <end position="629"/>
    </location>
</feature>
<reference evidence="2 3" key="1">
    <citation type="submission" date="2014-09" db="EMBL/GenBank/DDBJ databases">
        <authorList>
            <person name="Magalhaes I.L.F."/>
            <person name="Oliveira U."/>
            <person name="Santos F.R."/>
            <person name="Vidigal T.H.D.A."/>
            <person name="Brescovit A.D."/>
            <person name="Santos A.J."/>
        </authorList>
    </citation>
    <scope>NUCLEOTIDE SEQUENCE [LARGE SCALE GENOMIC DNA]</scope>
</reference>
<dbReference type="OrthoDB" id="10380866at2759"/>
<organism evidence="2 3">
    <name type="scientific">Ceraceosorus bombacis</name>
    <dbReference type="NCBI Taxonomy" id="401625"/>
    <lineage>
        <taxon>Eukaryota</taxon>
        <taxon>Fungi</taxon>
        <taxon>Dikarya</taxon>
        <taxon>Basidiomycota</taxon>
        <taxon>Ustilaginomycotina</taxon>
        <taxon>Exobasidiomycetes</taxon>
        <taxon>Ceraceosorales</taxon>
        <taxon>Ceraceosoraceae</taxon>
        <taxon>Ceraceosorus</taxon>
    </lineage>
</organism>
<proteinExistence type="predicted"/>
<accession>A0A0P1BJ30</accession>
<dbReference type="AlphaFoldDB" id="A0A0P1BJ30"/>
<feature type="region of interest" description="Disordered" evidence="1">
    <location>
        <begin position="595"/>
        <end position="643"/>
    </location>
</feature>
<evidence type="ECO:0000313" key="3">
    <source>
        <dbReference type="Proteomes" id="UP000054845"/>
    </source>
</evidence>
<evidence type="ECO:0000313" key="2">
    <source>
        <dbReference type="EMBL" id="CEH15880.1"/>
    </source>
</evidence>
<evidence type="ECO:0000256" key="1">
    <source>
        <dbReference type="SAM" id="MobiDB-lite"/>
    </source>
</evidence>
<sequence length="643" mass="70916">MWAPPNYRVDYVTPRPYFGTEREGKFPLPELRYYQPKRPFDAGEQSIASAHVPSSTNIGKDKHKPFDMDEQHDVDAHQGNSPPRVVEGGPANPGHGSPLHGEVDGLRQRTAGSSSSRDLLNRRDEPVAGAASTLVHKRATSVRRAHDFRDRMIESSIPSTLSLERRLFTSELQSLNKLSRVLRRPATIEDHNLPLLEKDEEKFVGGHHRYHSGRSLGVKPGTSTVTSSLLPGHPDAVLPGASLSRTASGSRQILLHPDHHVQMEVDAAKQQLHVVAKAHLGATTGELLDAKEGPVSTKSIPYDPHSPESELKQKTRIWVPLRNIEWPFFNPATRHGQRELVEYRKSDVRFYDGHPGDDPLAWSKSLAHIPANSPVGKTFKLHASRAYLQASTQSNSPVRSASQSKLPVRLDRRMSPGEPSTFKKLTQLLAGKGKESTSDSVNEPLIKPEQVISHQRQVHGPSLGVDPKAKMGAMRIAAGTPESVIPGATLSRTFSGKAQVLLHPGHDLTIHSHGWRDRIELHSAKGTSKRVALDDFAPDSEGRRARIWAPAEGVVIRHHSGRSLITLIQHDLRHYRLTEPTDMGRLSRTLAQLDHKTGRSRKKAYVVQGQQQPRDTLQEEHQGSSDGHVKTSGPSAPGSSSVE</sequence>
<dbReference type="Proteomes" id="UP000054845">
    <property type="component" value="Unassembled WGS sequence"/>
</dbReference>
<feature type="compositionally biased region" description="Polar residues" evidence="1">
    <location>
        <begin position="46"/>
        <end position="58"/>
    </location>
</feature>
<feature type="region of interest" description="Disordered" evidence="1">
    <location>
        <begin position="390"/>
        <end position="420"/>
    </location>
</feature>
<feature type="compositionally biased region" description="Polar residues" evidence="1">
    <location>
        <begin position="632"/>
        <end position="643"/>
    </location>
</feature>
<feature type="compositionally biased region" description="Basic and acidic residues" evidence="1">
    <location>
        <begin position="64"/>
        <end position="76"/>
    </location>
</feature>
<feature type="region of interest" description="Disordered" evidence="1">
    <location>
        <begin position="1"/>
        <end position="127"/>
    </location>
</feature>
<name>A0A0P1BJ30_9BASI</name>
<keyword evidence="3" id="KW-1185">Reference proteome</keyword>
<feature type="compositionally biased region" description="Polar residues" evidence="1">
    <location>
        <begin position="390"/>
        <end position="405"/>
    </location>
</feature>